<proteinExistence type="predicted"/>
<name>A0A2A4JXX6_HELVI</name>
<accession>A0A2A4JXX6</accession>
<protein>
    <submittedName>
        <fullName evidence="2">Uncharacterized protein</fullName>
    </submittedName>
</protein>
<evidence type="ECO:0000256" key="1">
    <source>
        <dbReference type="SAM" id="MobiDB-lite"/>
    </source>
</evidence>
<evidence type="ECO:0000313" key="2">
    <source>
        <dbReference type="EMBL" id="PCG76528.1"/>
    </source>
</evidence>
<organism evidence="2">
    <name type="scientific">Heliothis virescens</name>
    <name type="common">Tobacco budworm moth</name>
    <dbReference type="NCBI Taxonomy" id="7102"/>
    <lineage>
        <taxon>Eukaryota</taxon>
        <taxon>Metazoa</taxon>
        <taxon>Ecdysozoa</taxon>
        <taxon>Arthropoda</taxon>
        <taxon>Hexapoda</taxon>
        <taxon>Insecta</taxon>
        <taxon>Pterygota</taxon>
        <taxon>Neoptera</taxon>
        <taxon>Endopterygota</taxon>
        <taxon>Lepidoptera</taxon>
        <taxon>Glossata</taxon>
        <taxon>Ditrysia</taxon>
        <taxon>Noctuoidea</taxon>
        <taxon>Noctuidae</taxon>
        <taxon>Heliothinae</taxon>
        <taxon>Heliothis</taxon>
    </lineage>
</organism>
<sequence>MSHKTQSNATSLDTNAEALEIIREEQGSPTVSSVSMKASKAISEEMKKDILKCICRRYDEAYKGHIDADKLDEILKEKEAELRADYDKILAREKELIKERFDFILVNEQTRASYMLREAHRERQEKISALQSQLQCKNLAALMYVMCTERRRSRLEKLRIIRDYNAYIEVLQNILVEGQDLILHLSRGYKTAARVDHEWREKMKKVVSEFLSFIYHFAGGTPEANQYLLDLPKLLKTEAPIVDDPNEDPCEDEEDEEEGTESTQDSPEPEIPQERPWWDKLTDEPHPFVMYGDMSEFNPTQRKEVLQHIKAPKTAPKRWKQYVFRDMFFQSNCGNLPKIKDLYMDKLPVPVKWECSYSPVNLDKDSNFKGNSKLSIGNVLRGNSVDIRGNMGSILKIIASVPNGPVTAKTELLGARDSMELTSTTKLKERISIRPPETVEGDEKTVLNIGKKRLSVFDAQEEEECIEPTPATPASIHNDSLSVIATHVPEVDHKINYERVCPMEKCQRLQVDSFMRSLPPYMRANPFTHFEQTFDQYETCTPEQLEMLKQRIEQKKNKEQEEESLDSSPISEWIGRGVACQTSNISLSLPPCTCYVPSPTPVSSNYTFNLQDLMPVKHAMDAIHRECLYDDNINFNRFKLVGQDSRTLVKEENPKQDFMKTRYDEIKKILREHPSLLDIFQANTK</sequence>
<dbReference type="AlphaFoldDB" id="A0A2A4JXX6"/>
<feature type="region of interest" description="Disordered" evidence="1">
    <location>
        <begin position="240"/>
        <end position="278"/>
    </location>
</feature>
<comment type="caution">
    <text evidence="2">The sequence shown here is derived from an EMBL/GenBank/DDBJ whole genome shotgun (WGS) entry which is preliminary data.</text>
</comment>
<feature type="compositionally biased region" description="Acidic residues" evidence="1">
    <location>
        <begin position="244"/>
        <end position="260"/>
    </location>
</feature>
<reference evidence="2" key="1">
    <citation type="submission" date="2017-09" db="EMBL/GenBank/DDBJ databases">
        <title>Contemporary evolution of a Lepidopteran species, Heliothis virescens, in response to modern agricultural practices.</title>
        <authorList>
            <person name="Fritz M.L."/>
            <person name="Deyonke A.M."/>
            <person name="Papanicolaou A."/>
            <person name="Micinski S."/>
            <person name="Westbrook J."/>
            <person name="Gould F."/>
        </authorList>
    </citation>
    <scope>NUCLEOTIDE SEQUENCE [LARGE SCALE GENOMIC DNA]</scope>
    <source>
        <strain evidence="2">HvINT-</strain>
        <tissue evidence="2">Whole body</tissue>
    </source>
</reference>
<gene>
    <name evidence="2" type="ORF">B5V51_9270</name>
</gene>
<dbReference type="EMBL" id="NWSH01000419">
    <property type="protein sequence ID" value="PCG76528.1"/>
    <property type="molecule type" value="Genomic_DNA"/>
</dbReference>